<keyword evidence="5" id="KW-0560">Oxidoreductase</keyword>
<evidence type="ECO:0000259" key="13">
    <source>
        <dbReference type="PROSITE" id="PS51352"/>
    </source>
</evidence>
<evidence type="ECO:0000256" key="12">
    <source>
        <dbReference type="SAM" id="SignalP"/>
    </source>
</evidence>
<sequence>MIKTYALALLAALLMITHPVSANTSPFASNSLDVRPLLNGMSVPDIMVKDAQGSPFSLKALFMQKPSVVLFYRGGWCPYCNRQLAELKDIEADLVQLGYQILAISPQSPAQLQEQKFDANQAVTLLTDENLAAISGFGIGFTVDEETRDKYKGYNISLTENAQGKAVLPAPSLFFVDTKGVVQLSYVNPDYKVRPSAELVLAMARALAIPETTANKE</sequence>
<comment type="function">
    <text evidence="1">Thiol-specific peroxidase that catalyzes the reduction of hydrogen peroxide and organic hydroperoxides to water and alcohols, respectively. Plays a role in cell protection against oxidative stress by detoxifying peroxides and as sensor of hydrogen peroxide-mediated signaling events.</text>
</comment>
<dbReference type="Gene3D" id="3.40.30.10">
    <property type="entry name" value="Glutaredoxin"/>
    <property type="match status" value="1"/>
</dbReference>
<dbReference type="InterPro" id="IPR000866">
    <property type="entry name" value="AhpC/TSA"/>
</dbReference>
<evidence type="ECO:0000313" key="14">
    <source>
        <dbReference type="EMBL" id="MCW8109904.1"/>
    </source>
</evidence>
<feature type="chain" id="PRO_5045721418" description="thioredoxin-dependent peroxiredoxin" evidence="12">
    <location>
        <begin position="23"/>
        <end position="217"/>
    </location>
</feature>
<keyword evidence="3" id="KW-0575">Peroxidase</keyword>
<feature type="domain" description="Thioredoxin" evidence="13">
    <location>
        <begin position="37"/>
        <end position="209"/>
    </location>
</feature>
<comment type="caution">
    <text evidence="14">The sequence shown here is derived from an EMBL/GenBank/DDBJ whole genome shotgun (WGS) entry which is preliminary data.</text>
</comment>
<protein>
    <recommendedName>
        <fullName evidence="2">thioredoxin-dependent peroxiredoxin</fullName>
        <ecNumber evidence="2">1.11.1.24</ecNumber>
    </recommendedName>
    <alternativeName>
        <fullName evidence="8">Thioredoxin peroxidase</fullName>
    </alternativeName>
    <alternativeName>
        <fullName evidence="10">Thioredoxin-dependent peroxiredoxin Bcp</fullName>
    </alternativeName>
</protein>
<keyword evidence="7" id="KW-0676">Redox-active center</keyword>
<dbReference type="SUPFAM" id="SSF52833">
    <property type="entry name" value="Thioredoxin-like"/>
    <property type="match status" value="1"/>
</dbReference>
<dbReference type="CDD" id="cd02970">
    <property type="entry name" value="PRX_like2"/>
    <property type="match status" value="1"/>
</dbReference>
<dbReference type="EMBL" id="JAPFRD010000013">
    <property type="protein sequence ID" value="MCW8109904.1"/>
    <property type="molecule type" value="Genomic_DNA"/>
</dbReference>
<dbReference type="InterPro" id="IPR013766">
    <property type="entry name" value="Thioredoxin_domain"/>
</dbReference>
<proteinExistence type="inferred from homology"/>
<dbReference type="PROSITE" id="PS51352">
    <property type="entry name" value="THIOREDOXIN_2"/>
    <property type="match status" value="1"/>
</dbReference>
<keyword evidence="4" id="KW-0049">Antioxidant</keyword>
<dbReference type="RefSeq" id="WP_265618784.1">
    <property type="nucleotide sequence ID" value="NZ_JAPFRD010000013.1"/>
</dbReference>
<keyword evidence="15" id="KW-1185">Reference proteome</keyword>
<evidence type="ECO:0000256" key="1">
    <source>
        <dbReference type="ARBA" id="ARBA00003330"/>
    </source>
</evidence>
<evidence type="ECO:0000313" key="15">
    <source>
        <dbReference type="Proteomes" id="UP001142810"/>
    </source>
</evidence>
<dbReference type="EC" id="1.11.1.24" evidence="2"/>
<dbReference type="Proteomes" id="UP001142810">
    <property type="component" value="Unassembled WGS sequence"/>
</dbReference>
<evidence type="ECO:0000256" key="8">
    <source>
        <dbReference type="ARBA" id="ARBA00032824"/>
    </source>
</evidence>
<evidence type="ECO:0000256" key="7">
    <source>
        <dbReference type="ARBA" id="ARBA00023284"/>
    </source>
</evidence>
<evidence type="ECO:0000256" key="4">
    <source>
        <dbReference type="ARBA" id="ARBA00022862"/>
    </source>
</evidence>
<evidence type="ECO:0000256" key="11">
    <source>
        <dbReference type="ARBA" id="ARBA00049091"/>
    </source>
</evidence>
<comment type="catalytic activity">
    <reaction evidence="11">
        <text>a hydroperoxide + [thioredoxin]-dithiol = an alcohol + [thioredoxin]-disulfide + H2O</text>
        <dbReference type="Rhea" id="RHEA:62620"/>
        <dbReference type="Rhea" id="RHEA-COMP:10698"/>
        <dbReference type="Rhea" id="RHEA-COMP:10700"/>
        <dbReference type="ChEBI" id="CHEBI:15377"/>
        <dbReference type="ChEBI" id="CHEBI:29950"/>
        <dbReference type="ChEBI" id="CHEBI:30879"/>
        <dbReference type="ChEBI" id="CHEBI:35924"/>
        <dbReference type="ChEBI" id="CHEBI:50058"/>
        <dbReference type="EC" id="1.11.1.24"/>
    </reaction>
</comment>
<comment type="similarity">
    <text evidence="9">Belongs to the peroxiredoxin family. BCP/PrxQ subfamily.</text>
</comment>
<dbReference type="PANTHER" id="PTHR42801">
    <property type="entry name" value="THIOREDOXIN-DEPENDENT PEROXIDE REDUCTASE"/>
    <property type="match status" value="1"/>
</dbReference>
<accession>A0ABT3PAV4</accession>
<gene>
    <name evidence="14" type="ORF">OPS25_15460</name>
</gene>
<name>A0ABT3PAV4_9ALTE</name>
<evidence type="ECO:0000256" key="6">
    <source>
        <dbReference type="ARBA" id="ARBA00023157"/>
    </source>
</evidence>
<evidence type="ECO:0000256" key="9">
    <source>
        <dbReference type="ARBA" id="ARBA00038489"/>
    </source>
</evidence>
<dbReference type="InterPro" id="IPR050924">
    <property type="entry name" value="Peroxiredoxin_BCP/PrxQ"/>
</dbReference>
<keyword evidence="6" id="KW-1015">Disulfide bond</keyword>
<evidence type="ECO:0000256" key="10">
    <source>
        <dbReference type="ARBA" id="ARBA00042639"/>
    </source>
</evidence>
<evidence type="ECO:0000256" key="3">
    <source>
        <dbReference type="ARBA" id="ARBA00022559"/>
    </source>
</evidence>
<dbReference type="Pfam" id="PF00578">
    <property type="entry name" value="AhpC-TSA"/>
    <property type="match status" value="1"/>
</dbReference>
<organism evidence="14 15">
    <name type="scientific">Alteromonas aquimaris</name>
    <dbReference type="NCBI Taxonomy" id="2998417"/>
    <lineage>
        <taxon>Bacteria</taxon>
        <taxon>Pseudomonadati</taxon>
        <taxon>Pseudomonadota</taxon>
        <taxon>Gammaproteobacteria</taxon>
        <taxon>Alteromonadales</taxon>
        <taxon>Alteromonadaceae</taxon>
        <taxon>Alteromonas/Salinimonas group</taxon>
        <taxon>Alteromonas</taxon>
    </lineage>
</organism>
<reference evidence="14" key="1">
    <citation type="submission" date="2022-11" db="EMBL/GenBank/DDBJ databases">
        <title>Alteromonas sp. nov., isolated from sea water of the Qingdao.</title>
        <authorList>
            <person name="Wang Q."/>
        </authorList>
    </citation>
    <scope>NUCLEOTIDE SEQUENCE</scope>
    <source>
        <strain evidence="14">ASW11-7</strain>
    </source>
</reference>
<evidence type="ECO:0000256" key="2">
    <source>
        <dbReference type="ARBA" id="ARBA00013017"/>
    </source>
</evidence>
<dbReference type="PANTHER" id="PTHR42801:SF7">
    <property type="entry name" value="SLL1159 PROTEIN"/>
    <property type="match status" value="1"/>
</dbReference>
<evidence type="ECO:0000256" key="5">
    <source>
        <dbReference type="ARBA" id="ARBA00023002"/>
    </source>
</evidence>
<dbReference type="InterPro" id="IPR036249">
    <property type="entry name" value="Thioredoxin-like_sf"/>
</dbReference>
<keyword evidence="12" id="KW-0732">Signal</keyword>
<feature type="signal peptide" evidence="12">
    <location>
        <begin position="1"/>
        <end position="22"/>
    </location>
</feature>